<accession>A0A345NRP2</accession>
<name>A0A345NRP2_9MICO</name>
<dbReference type="InterPro" id="IPR002912">
    <property type="entry name" value="ACT_dom"/>
</dbReference>
<dbReference type="InterPro" id="IPR016867">
    <property type="entry name" value="GcvR"/>
</dbReference>
<dbReference type="InterPro" id="IPR045865">
    <property type="entry name" value="ACT-like_dom_sf"/>
</dbReference>
<dbReference type="CDD" id="cd04869">
    <property type="entry name" value="ACT_GcvR_2"/>
    <property type="match status" value="1"/>
</dbReference>
<dbReference type="Proteomes" id="UP000253790">
    <property type="component" value="Chromosome"/>
</dbReference>
<dbReference type="PIRSF" id="PIRSF028103">
    <property type="entry name" value="GcvR"/>
    <property type="match status" value="1"/>
</dbReference>
<dbReference type="PANTHER" id="PTHR34875:SF6">
    <property type="entry name" value="UPF0237 PROTEIN MJ1558"/>
    <property type="match status" value="1"/>
</dbReference>
<dbReference type="SUPFAM" id="SSF55021">
    <property type="entry name" value="ACT-like"/>
    <property type="match status" value="2"/>
</dbReference>
<dbReference type="GO" id="GO:0006355">
    <property type="term" value="P:regulation of DNA-templated transcription"/>
    <property type="evidence" value="ECO:0007669"/>
    <property type="project" value="InterPro"/>
</dbReference>
<sequence>MATLVITVIGEDRPGLVSSLADVVAEHGGSWGRSQLAQLAGKFAGIVTVDVPDAHASALTRAVGSLEGLDISVQGAEDGAAAGVEGEAGETFHLDLVGHDHPGIVQQVSGVLARQKVSVEALDTRVVPAPQAGGDLFEARCAFRAPADVDVEALKQALEELAQELQVDVTFDAADQAAVWE</sequence>
<evidence type="ECO:0000313" key="2">
    <source>
        <dbReference type="EMBL" id="AXH97700.1"/>
    </source>
</evidence>
<gene>
    <name evidence="2" type="ORF">DV701_17720</name>
</gene>
<protein>
    <submittedName>
        <fullName evidence="2">Amino acid-binding ACT protein</fullName>
    </submittedName>
</protein>
<dbReference type="Pfam" id="PF13740">
    <property type="entry name" value="ACT_6"/>
    <property type="match status" value="1"/>
</dbReference>
<dbReference type="KEGG" id="orn:DV701_17720"/>
<organism evidence="2 3">
    <name type="scientific">Ornithinimicrobium avium</name>
    <dbReference type="NCBI Taxonomy" id="2283195"/>
    <lineage>
        <taxon>Bacteria</taxon>
        <taxon>Bacillati</taxon>
        <taxon>Actinomycetota</taxon>
        <taxon>Actinomycetes</taxon>
        <taxon>Micrococcales</taxon>
        <taxon>Ornithinimicrobiaceae</taxon>
        <taxon>Ornithinimicrobium</taxon>
    </lineage>
</organism>
<dbReference type="InterPro" id="IPR050990">
    <property type="entry name" value="UPF0237/GcvR_regulator"/>
</dbReference>
<dbReference type="EMBL" id="CP031229">
    <property type="protein sequence ID" value="AXH97700.1"/>
    <property type="molecule type" value="Genomic_DNA"/>
</dbReference>
<proteinExistence type="predicted"/>
<dbReference type="AlphaFoldDB" id="A0A345NRP2"/>
<keyword evidence="3" id="KW-1185">Reference proteome</keyword>
<evidence type="ECO:0000313" key="3">
    <source>
        <dbReference type="Proteomes" id="UP000253790"/>
    </source>
</evidence>
<feature type="domain" description="ACT" evidence="1">
    <location>
        <begin position="93"/>
        <end position="172"/>
    </location>
</feature>
<reference evidence="2 3" key="1">
    <citation type="submission" date="2018-07" db="EMBL/GenBank/DDBJ databases">
        <title>Complete genome sequencing of Ornithinimicrobium sp. AMA3305.</title>
        <authorList>
            <person name="Bae J.-W."/>
        </authorList>
    </citation>
    <scope>NUCLEOTIDE SEQUENCE [LARGE SCALE GENOMIC DNA]</scope>
    <source>
        <strain evidence="2 3">AMA3305</strain>
    </source>
</reference>
<dbReference type="OrthoDB" id="12860at2"/>
<dbReference type="RefSeq" id="WP_114930319.1">
    <property type="nucleotide sequence ID" value="NZ_CP031229.1"/>
</dbReference>
<dbReference type="Gene3D" id="3.30.70.260">
    <property type="match status" value="2"/>
</dbReference>
<evidence type="ECO:0000259" key="1">
    <source>
        <dbReference type="PROSITE" id="PS51671"/>
    </source>
</evidence>
<dbReference type="PANTHER" id="PTHR34875">
    <property type="entry name" value="UPF0237 PROTEIN MJ1558"/>
    <property type="match status" value="1"/>
</dbReference>
<dbReference type="PROSITE" id="PS51671">
    <property type="entry name" value="ACT"/>
    <property type="match status" value="1"/>
</dbReference>